<name>A0A0B6ZFU0_9EUPU</name>
<dbReference type="EMBL" id="HACG01019730">
    <property type="protein sequence ID" value="CEK66595.1"/>
    <property type="molecule type" value="Transcribed_RNA"/>
</dbReference>
<dbReference type="GO" id="GO:0008887">
    <property type="term" value="F:glycerate kinase activity"/>
    <property type="evidence" value="ECO:0007669"/>
    <property type="project" value="InterPro"/>
</dbReference>
<dbReference type="Gene3D" id="3.40.50.10180">
    <property type="entry name" value="Glycerate kinase, MOFRL-like N-terminal domain"/>
    <property type="match status" value="1"/>
</dbReference>
<feature type="domain" description="MOFRL-associated" evidence="1">
    <location>
        <begin position="76"/>
        <end position="329"/>
    </location>
</feature>
<proteinExistence type="predicted"/>
<dbReference type="InterPro" id="IPR025286">
    <property type="entry name" value="MOFRL_assoc_dom"/>
</dbReference>
<dbReference type="InterPro" id="IPR038614">
    <property type="entry name" value="GK_N_sf"/>
</dbReference>
<gene>
    <name evidence="2" type="primary">ORF59428</name>
</gene>
<evidence type="ECO:0000313" key="2">
    <source>
        <dbReference type="EMBL" id="CEK66595.1"/>
    </source>
</evidence>
<dbReference type="InterPro" id="IPR037035">
    <property type="entry name" value="GK-like_C_sf"/>
</dbReference>
<organism evidence="2">
    <name type="scientific">Arion vulgaris</name>
    <dbReference type="NCBI Taxonomy" id="1028688"/>
    <lineage>
        <taxon>Eukaryota</taxon>
        <taxon>Metazoa</taxon>
        <taxon>Spiralia</taxon>
        <taxon>Lophotrochozoa</taxon>
        <taxon>Mollusca</taxon>
        <taxon>Gastropoda</taxon>
        <taxon>Heterobranchia</taxon>
        <taxon>Euthyneura</taxon>
        <taxon>Panpulmonata</taxon>
        <taxon>Eupulmonata</taxon>
        <taxon>Stylommatophora</taxon>
        <taxon>Helicina</taxon>
        <taxon>Arionoidea</taxon>
        <taxon>Arionidae</taxon>
        <taxon>Arion</taxon>
    </lineage>
</organism>
<dbReference type="AlphaFoldDB" id="A0A0B6ZFU0"/>
<reference evidence="2" key="1">
    <citation type="submission" date="2014-12" db="EMBL/GenBank/DDBJ databases">
        <title>Insight into the proteome of Arion vulgaris.</title>
        <authorList>
            <person name="Aradska J."/>
            <person name="Bulat T."/>
            <person name="Smidak R."/>
            <person name="Sarate P."/>
            <person name="Gangsoo J."/>
            <person name="Sialana F."/>
            <person name="Bilban M."/>
            <person name="Lubec G."/>
        </authorList>
    </citation>
    <scope>NUCLEOTIDE SEQUENCE</scope>
    <source>
        <tissue evidence="2">Skin</tissue>
    </source>
</reference>
<sequence>MHGCRLRFVSCAFSDNMAWYCYKKHCTRKLNYHRQILNSHNCLVKLDRFFSVSKLCKYEIIPRLKVLDDVDLKKDAVDMFNTSIRAVSPKSMIENMLKYDEDKSQLKVEDKVYHLNRNVSVVGFGMAVMGMARVVEDMLSPHVVNGIISIPKGMQKEMTELQLETMLLSKNTKIQVFEGAHNHEADEATHDAAKAIHDHVMKLTNKDVLIVLCSGGGSTLCSLPEPPITLQELCYVTKLLKDNGASMAELNIVRKNIDVLKGGGLVLALEEKPVQVLSLVLSSIVGNSADLVASGPTYPTQPTPHHCIEILKRLHIFDQTPQNIRRFLEKWCKNLETEKANSVHYPMNVKALNDASWSHVQNIVVGNNSIACEAAAARAAELGYLPLILTTTLTGEARNVGCMCARLA</sequence>
<feature type="non-terminal residue" evidence="2">
    <location>
        <position position="408"/>
    </location>
</feature>
<dbReference type="GO" id="GO:0005737">
    <property type="term" value="C:cytoplasm"/>
    <property type="evidence" value="ECO:0007669"/>
    <property type="project" value="TreeGrafter"/>
</dbReference>
<accession>A0A0B6ZFU0</accession>
<dbReference type="SUPFAM" id="SSF82544">
    <property type="entry name" value="GckA/TtuD-like"/>
    <property type="match status" value="1"/>
</dbReference>
<protein>
    <recommendedName>
        <fullName evidence="1">MOFRL-associated domain-containing protein</fullName>
    </recommendedName>
</protein>
<dbReference type="Pfam" id="PF13660">
    <property type="entry name" value="DUF4147"/>
    <property type="match status" value="1"/>
</dbReference>
<dbReference type="Gene3D" id="3.40.1480.10">
    <property type="entry name" value="MOFRL domain"/>
    <property type="match status" value="1"/>
</dbReference>
<dbReference type="PANTHER" id="PTHR12227">
    <property type="entry name" value="GLYCERATE KINASE"/>
    <property type="match status" value="1"/>
</dbReference>
<evidence type="ECO:0000259" key="1">
    <source>
        <dbReference type="Pfam" id="PF13660"/>
    </source>
</evidence>
<dbReference type="InterPro" id="IPR039760">
    <property type="entry name" value="MOFRL_protein"/>
</dbReference>
<dbReference type="PANTHER" id="PTHR12227:SF0">
    <property type="entry name" value="GLYCERATE KINASE"/>
    <property type="match status" value="1"/>
</dbReference>